<feature type="domain" description="P68 RBP/TagC-like beta-propeller" evidence="1">
    <location>
        <begin position="36"/>
        <end position="290"/>
    </location>
</feature>
<dbReference type="EMBL" id="CP163443">
    <property type="protein sequence ID" value="XDQ53669.1"/>
    <property type="molecule type" value="Genomic_DNA"/>
</dbReference>
<dbReference type="AlphaFoldDB" id="A0AB39RFZ4"/>
<accession>A0AB39RFZ4</accession>
<sequence length="299" mass="32975">MGETRAGTTTVDARIDLSTAAVRWLWKKATLREKTVLQSFAFDEVNKRLYVLQVAPGGRAQGNLCLTRLDYAGNRLGHMYLPRFGHGVSMGVQNASDGTVYIWTEAQAVKGYGNGVTRFRFVDGVIRTLDKVKVRHPIPGSVNNQPSVCTATGRIAIRHRVSGTPRYRVYDLDAFVAGDYSTHLADFPQTGAHPDPDVPFQGYALHGDHVYQLAGTAYDEATNPRSGHGNAYLSCLDIRTGKLLQRERTEAGYSLDYREPEGLAIRHKGGLRLYLGLASGDEGARKFSIYHKPYTPAES</sequence>
<name>A0AB39RFZ4_9ACTN</name>
<evidence type="ECO:0000259" key="1">
    <source>
        <dbReference type="Pfam" id="PF21311"/>
    </source>
</evidence>
<dbReference type="SUPFAM" id="SSF63825">
    <property type="entry name" value="YWTD domain"/>
    <property type="match status" value="1"/>
</dbReference>
<protein>
    <submittedName>
        <fullName evidence="2">Teichoic acid biosynthesis protein C (Precursor)</fullName>
    </submittedName>
</protein>
<organism evidence="2">
    <name type="scientific">Streptomyces sp. R41</name>
    <dbReference type="NCBI Taxonomy" id="3238632"/>
    <lineage>
        <taxon>Bacteria</taxon>
        <taxon>Bacillati</taxon>
        <taxon>Actinomycetota</taxon>
        <taxon>Actinomycetes</taxon>
        <taxon>Kitasatosporales</taxon>
        <taxon>Streptomycetaceae</taxon>
        <taxon>Streptomyces</taxon>
    </lineage>
</organism>
<reference evidence="2" key="1">
    <citation type="submission" date="2024-07" db="EMBL/GenBank/DDBJ databases">
        <authorList>
            <person name="Yu S.T."/>
        </authorList>
    </citation>
    <scope>NUCLEOTIDE SEQUENCE</scope>
    <source>
        <strain evidence="2">R41</strain>
    </source>
</reference>
<dbReference type="Pfam" id="PF21311">
    <property type="entry name" value="Phage_RBD_prop"/>
    <property type="match status" value="1"/>
</dbReference>
<evidence type="ECO:0000313" key="2">
    <source>
        <dbReference type="EMBL" id="XDQ53669.1"/>
    </source>
</evidence>
<proteinExistence type="predicted"/>
<dbReference type="RefSeq" id="WP_369246915.1">
    <property type="nucleotide sequence ID" value="NZ_CP163443.1"/>
</dbReference>
<dbReference type="InterPro" id="IPR048799">
    <property type="entry name" value="P68_RBP_TagC-like_beta-prop"/>
</dbReference>
<gene>
    <name evidence="2" type="ORF">AB5J53_19370</name>
</gene>